<dbReference type="Gene3D" id="3.40.710.10">
    <property type="entry name" value="DD-peptidase/beta-lactamase superfamily"/>
    <property type="match status" value="2"/>
</dbReference>
<comment type="caution">
    <text evidence="31">The sequence shown here is derived from an EMBL/GenBank/DDBJ whole genome shotgun (WGS) entry which is preliminary data.</text>
</comment>
<gene>
    <name evidence="31" type="primary">mrcA_2</name>
    <name evidence="31" type="ORF">CI1B_76590</name>
</gene>
<feature type="domain" description="Penicillin-binding protein transpeptidase" evidence="28">
    <location>
        <begin position="445"/>
        <end position="739"/>
    </location>
</feature>
<evidence type="ECO:0000256" key="8">
    <source>
        <dbReference type="ARBA" id="ARBA00022519"/>
    </source>
</evidence>
<evidence type="ECO:0000259" key="28">
    <source>
        <dbReference type="Pfam" id="PF00905"/>
    </source>
</evidence>
<dbReference type="EMBL" id="CAADFC020000032">
    <property type="protein sequence ID" value="VIO79030.1"/>
    <property type="molecule type" value="Genomic_DNA"/>
</dbReference>
<evidence type="ECO:0000256" key="9">
    <source>
        <dbReference type="ARBA" id="ARBA00022645"/>
    </source>
</evidence>
<dbReference type="InterPro" id="IPR012338">
    <property type="entry name" value="Beta-lactam/transpept-like"/>
</dbReference>
<evidence type="ECO:0000256" key="21">
    <source>
        <dbReference type="ARBA" id="ARBA00023268"/>
    </source>
</evidence>
<evidence type="ECO:0000256" key="4">
    <source>
        <dbReference type="ARBA" id="ARBA00007739"/>
    </source>
</evidence>
<keyword evidence="7" id="KW-1003">Cell membrane</keyword>
<dbReference type="Pfam" id="PF17092">
    <property type="entry name" value="PCB_OB"/>
    <property type="match status" value="1"/>
</dbReference>
<dbReference type="FunFam" id="3.40.710.10:FF:000041">
    <property type="entry name" value="Penicillin-binding protein 1A"/>
    <property type="match status" value="1"/>
</dbReference>
<evidence type="ECO:0000256" key="17">
    <source>
        <dbReference type="ARBA" id="ARBA00022984"/>
    </source>
</evidence>
<evidence type="ECO:0000256" key="20">
    <source>
        <dbReference type="ARBA" id="ARBA00023251"/>
    </source>
</evidence>
<keyword evidence="10" id="KW-0645">Protease</keyword>
<keyword evidence="15" id="KW-0133">Cell shape</keyword>
<dbReference type="GO" id="GO:0008955">
    <property type="term" value="F:peptidoglycan glycosyltransferase activity"/>
    <property type="evidence" value="ECO:0007669"/>
    <property type="project" value="UniProtKB-EC"/>
</dbReference>
<proteinExistence type="inferred from homology"/>
<evidence type="ECO:0000256" key="25">
    <source>
        <dbReference type="ARBA" id="ARBA00049902"/>
    </source>
</evidence>
<dbReference type="Proteomes" id="UP000328092">
    <property type="component" value="Unassembled WGS sequence"/>
</dbReference>
<evidence type="ECO:0000256" key="6">
    <source>
        <dbReference type="ARBA" id="ARBA00018638"/>
    </source>
</evidence>
<comment type="similarity">
    <text evidence="3">In the C-terminal section; belongs to the transpeptidase family.</text>
</comment>
<dbReference type="EC" id="2.4.99.28" evidence="24"/>
<dbReference type="SUPFAM" id="SSF56601">
    <property type="entry name" value="beta-lactamase/transpeptidase-like"/>
    <property type="match status" value="1"/>
</dbReference>
<dbReference type="PANTHER" id="PTHR32282">
    <property type="entry name" value="BINDING PROTEIN TRANSPEPTIDASE, PUTATIVE-RELATED"/>
    <property type="match status" value="1"/>
</dbReference>
<feature type="domain" description="Penicillin-binding protein OB-like" evidence="30">
    <location>
        <begin position="325"/>
        <end position="443"/>
    </location>
</feature>
<comment type="catalytic activity">
    <reaction evidence="25">
        <text>[GlcNAc-(1-&gt;4)-Mur2Ac(oyl-L-Ala-gamma-D-Glu-L-Lys-D-Ala-D-Ala)](n)-di-trans,octa-cis-undecaprenyl diphosphate + beta-D-GlcNAc-(1-&gt;4)-Mur2Ac(oyl-L-Ala-gamma-D-Glu-L-Lys-D-Ala-D-Ala)-di-trans,octa-cis-undecaprenyl diphosphate = [GlcNAc-(1-&gt;4)-Mur2Ac(oyl-L-Ala-gamma-D-Glu-L-Lys-D-Ala-D-Ala)](n+1)-di-trans,octa-cis-undecaprenyl diphosphate + di-trans,octa-cis-undecaprenyl diphosphate + H(+)</text>
        <dbReference type="Rhea" id="RHEA:23708"/>
        <dbReference type="Rhea" id="RHEA-COMP:9602"/>
        <dbReference type="Rhea" id="RHEA-COMP:9603"/>
        <dbReference type="ChEBI" id="CHEBI:15378"/>
        <dbReference type="ChEBI" id="CHEBI:58405"/>
        <dbReference type="ChEBI" id="CHEBI:60033"/>
        <dbReference type="ChEBI" id="CHEBI:78435"/>
        <dbReference type="EC" id="2.4.99.28"/>
    </reaction>
</comment>
<evidence type="ECO:0000259" key="30">
    <source>
        <dbReference type="Pfam" id="PF17092"/>
    </source>
</evidence>
<dbReference type="UniPathway" id="UPA00219"/>
<evidence type="ECO:0000256" key="23">
    <source>
        <dbReference type="ARBA" id="ARBA00034000"/>
    </source>
</evidence>
<keyword evidence="8" id="KW-0997">Cell inner membrane</keyword>
<protein>
    <recommendedName>
        <fullName evidence="6">Penicillin-binding protein 1A</fullName>
        <ecNumber evidence="24">2.4.99.28</ecNumber>
        <ecNumber evidence="5">3.4.16.4</ecNumber>
    </recommendedName>
</protein>
<dbReference type="GO" id="GO:0005886">
    <property type="term" value="C:plasma membrane"/>
    <property type="evidence" value="ECO:0007669"/>
    <property type="project" value="UniProtKB-SubCell"/>
</dbReference>
<dbReference type="GO" id="GO:0008360">
    <property type="term" value="P:regulation of cell shape"/>
    <property type="evidence" value="ECO:0007669"/>
    <property type="project" value="UniProtKB-KW"/>
</dbReference>
<keyword evidence="9" id="KW-0121">Carboxypeptidase</keyword>
<dbReference type="InterPro" id="IPR001460">
    <property type="entry name" value="PCN-bd_Tpept"/>
</dbReference>
<dbReference type="GO" id="GO:0046677">
    <property type="term" value="P:response to antibiotic"/>
    <property type="evidence" value="ECO:0007669"/>
    <property type="project" value="UniProtKB-KW"/>
</dbReference>
<dbReference type="RefSeq" id="WP_139864189.1">
    <property type="nucleotide sequence ID" value="NZ_CAADFC020000032.1"/>
</dbReference>
<dbReference type="GO" id="GO:0009252">
    <property type="term" value="P:peptidoglycan biosynthetic process"/>
    <property type="evidence" value="ECO:0007669"/>
    <property type="project" value="UniProtKB-UniPathway"/>
</dbReference>
<evidence type="ECO:0000256" key="16">
    <source>
        <dbReference type="ARBA" id="ARBA00022968"/>
    </source>
</evidence>
<comment type="catalytic activity">
    <reaction evidence="23">
        <text>Preferential cleavage: (Ac)2-L-Lys-D-Ala-|-D-Ala. Also transpeptidation of peptidyl-alanyl moieties that are N-acyl substituents of D-alanine.</text>
        <dbReference type="EC" id="3.4.16.4"/>
    </reaction>
</comment>
<dbReference type="EC" id="3.4.16.4" evidence="5"/>
<dbReference type="InterPro" id="IPR050396">
    <property type="entry name" value="Glycosyltr_51/Transpeptidase"/>
</dbReference>
<keyword evidence="17" id="KW-0573">Peptidoglycan synthesis</keyword>
<evidence type="ECO:0000256" key="7">
    <source>
        <dbReference type="ARBA" id="ARBA00022475"/>
    </source>
</evidence>
<keyword evidence="13" id="KW-0812">Transmembrane</keyword>
<reference evidence="31" key="1">
    <citation type="submission" date="2019-02" db="EMBL/GenBank/DDBJ databases">
        <authorList>
            <person name="Pothier F.J."/>
        </authorList>
    </citation>
    <scope>NUCLEOTIDE SEQUENCE</scope>
    <source>
        <strain evidence="31">CI-1B</strain>
    </source>
</reference>
<evidence type="ECO:0000256" key="10">
    <source>
        <dbReference type="ARBA" id="ARBA00022670"/>
    </source>
</evidence>
<evidence type="ECO:0000256" key="12">
    <source>
        <dbReference type="ARBA" id="ARBA00022679"/>
    </source>
</evidence>
<sequence>MRLLVRFMGFLFAAGTVVFLVGVAGVAGAIWHFSKDLPDYSQLQDYEPPVMTRVHASDGALLGEYSKERRLYLPIQAVPKLVINAFLAAEDKNFYEHGGIDYQGMARAAILYAQNYGSNRRPQGASTITQQVAKNFLLTNEVSFSRKIKEALLAMRIERAYSKDRILELYLNEIYLGLGAYGIAAASLVYFDKSVNELTIAEASYLAALPKAPAALHPVRNRDRAIERRNYVIDRLLENGWIKQADADKARKEALNVTSRSNGAHIFAGEYFAEEVRRDIFERYGEKKLYEGGLSVRTTLDPKIQVMARKTMAAGLVNYDEAQGWRGPVQKLAIAGDWGVKLADVKSLSDISPWRMAVVLETSDQSARIGFQPGRELGGAVSKERQTGIITMDGVRWAKSKGKAPTAVAQVLQPGDVIYADPLVNKDGSAVEGQYRLRQLPEVSGAMVVMDPWTGRVLAMVGGFSFDQSQFNRATQAYRQPGSSFKPIVYSSALDNGYTPSTTVIDAPIEIDQGQGAGVWRPENYSTGKYYGPTTLRNALQRSLNTVTVRLAQDIGMPLVGEYAKRFGVYDELPNYLSYALGAGETTVMRMVTAYSMFANGGRRVKPTLIDRIQDRYGHTIFKHDQRECRGCDAPGGWKNQAEPQLVDRREQVLDPMTAYQITEMMEGVVQRGTATVVKEVGKPIAGKTGTTNDEKDVWFIGFSPDIAVGVYMGFDKPRNMGRAATGGHIAAPIARDFLKLALADKPPTPFKVPAGIKLIRVDAKSGMRAGPGEGGNTILEAFKPGTAPPENYSVIGVADADGRSPSPGPQPSQSQQPDGSNVFLRPFGLY</sequence>
<evidence type="ECO:0000256" key="18">
    <source>
        <dbReference type="ARBA" id="ARBA00022989"/>
    </source>
</evidence>
<comment type="similarity">
    <text evidence="4">In the N-terminal section; belongs to the glycosyltransferase 51 family.</text>
</comment>
<evidence type="ECO:0000256" key="5">
    <source>
        <dbReference type="ARBA" id="ARBA00012448"/>
    </source>
</evidence>
<feature type="region of interest" description="Disordered" evidence="27">
    <location>
        <begin position="797"/>
        <end position="831"/>
    </location>
</feature>
<evidence type="ECO:0000256" key="19">
    <source>
        <dbReference type="ARBA" id="ARBA00023136"/>
    </source>
</evidence>
<keyword evidence="19" id="KW-0472">Membrane</keyword>
<dbReference type="GO" id="GO:0071555">
    <property type="term" value="P:cell wall organization"/>
    <property type="evidence" value="ECO:0007669"/>
    <property type="project" value="UniProtKB-KW"/>
</dbReference>
<evidence type="ECO:0000256" key="11">
    <source>
        <dbReference type="ARBA" id="ARBA00022676"/>
    </source>
</evidence>
<dbReference type="NCBIfam" id="TIGR02074">
    <property type="entry name" value="PBP_1a_fam"/>
    <property type="match status" value="1"/>
</dbReference>
<evidence type="ECO:0000256" key="1">
    <source>
        <dbReference type="ARBA" id="ARBA00004249"/>
    </source>
</evidence>
<dbReference type="OrthoDB" id="9766909at2"/>
<dbReference type="GO" id="GO:0008658">
    <property type="term" value="F:penicillin binding"/>
    <property type="evidence" value="ECO:0007669"/>
    <property type="project" value="InterPro"/>
</dbReference>
<name>A0A508TXJ2_9BRAD</name>
<dbReference type="GO" id="GO:0030288">
    <property type="term" value="C:outer membrane-bounded periplasmic space"/>
    <property type="evidence" value="ECO:0007669"/>
    <property type="project" value="TreeGrafter"/>
</dbReference>
<dbReference type="InterPro" id="IPR023346">
    <property type="entry name" value="Lysozyme-like_dom_sf"/>
</dbReference>
<dbReference type="Pfam" id="PF00905">
    <property type="entry name" value="Transpeptidase"/>
    <property type="match status" value="1"/>
</dbReference>
<feature type="domain" description="Glycosyl transferase family 51" evidence="29">
    <location>
        <begin position="59"/>
        <end position="236"/>
    </location>
</feature>
<keyword evidence="14" id="KW-0378">Hydrolase</keyword>
<evidence type="ECO:0000256" key="14">
    <source>
        <dbReference type="ARBA" id="ARBA00022801"/>
    </source>
</evidence>
<dbReference type="InterPro" id="IPR031376">
    <property type="entry name" value="PCB_OB"/>
</dbReference>
<evidence type="ECO:0000259" key="29">
    <source>
        <dbReference type="Pfam" id="PF00912"/>
    </source>
</evidence>
<keyword evidence="22" id="KW-0961">Cell wall biogenesis/degradation</keyword>
<comment type="pathway">
    <text evidence="2">Cell wall biogenesis; peptidoglycan biosynthesis.</text>
</comment>
<keyword evidence="32" id="KW-1185">Reference proteome</keyword>
<organism evidence="31 32">
    <name type="scientific">Bradyrhizobium ivorense</name>
    <dbReference type="NCBI Taxonomy" id="2511166"/>
    <lineage>
        <taxon>Bacteria</taxon>
        <taxon>Pseudomonadati</taxon>
        <taxon>Pseudomonadota</taxon>
        <taxon>Alphaproteobacteria</taxon>
        <taxon>Hyphomicrobiales</taxon>
        <taxon>Nitrobacteraceae</taxon>
        <taxon>Bradyrhizobium</taxon>
    </lineage>
</organism>
<keyword evidence="18" id="KW-1133">Transmembrane helix</keyword>
<dbReference type="AlphaFoldDB" id="A0A508TXJ2"/>
<evidence type="ECO:0000256" key="2">
    <source>
        <dbReference type="ARBA" id="ARBA00004752"/>
    </source>
</evidence>
<dbReference type="PANTHER" id="PTHR32282:SF27">
    <property type="entry name" value="PENICILLIN-BINDING PROTEIN 1A"/>
    <property type="match status" value="1"/>
</dbReference>
<evidence type="ECO:0000256" key="13">
    <source>
        <dbReference type="ARBA" id="ARBA00022692"/>
    </source>
</evidence>
<dbReference type="GO" id="GO:0009002">
    <property type="term" value="F:serine-type D-Ala-D-Ala carboxypeptidase activity"/>
    <property type="evidence" value="ECO:0007669"/>
    <property type="project" value="UniProtKB-EC"/>
</dbReference>
<evidence type="ECO:0000256" key="27">
    <source>
        <dbReference type="SAM" id="MobiDB-lite"/>
    </source>
</evidence>
<evidence type="ECO:0000256" key="3">
    <source>
        <dbReference type="ARBA" id="ARBA00007090"/>
    </source>
</evidence>
<dbReference type="SUPFAM" id="SSF53955">
    <property type="entry name" value="Lysozyme-like"/>
    <property type="match status" value="1"/>
</dbReference>
<dbReference type="FunFam" id="1.10.3810.10:FF:000003">
    <property type="entry name" value="Penicillin-binding protein 1a"/>
    <property type="match status" value="1"/>
</dbReference>
<keyword evidence="20" id="KW-0046">Antibiotic resistance</keyword>
<evidence type="ECO:0000256" key="15">
    <source>
        <dbReference type="ARBA" id="ARBA00022960"/>
    </source>
</evidence>
<evidence type="ECO:0000313" key="31">
    <source>
        <dbReference type="EMBL" id="VIO79030.1"/>
    </source>
</evidence>
<keyword evidence="16" id="KW-0735">Signal-anchor</keyword>
<keyword evidence="21" id="KW-0511">Multifunctional enzyme</keyword>
<feature type="compositionally biased region" description="Low complexity" evidence="27">
    <location>
        <begin position="812"/>
        <end position="821"/>
    </location>
</feature>
<comment type="pathway">
    <text evidence="26">Glycan biosynthesis.</text>
</comment>
<dbReference type="Gene3D" id="1.10.3810.10">
    <property type="entry name" value="Biosynthetic peptidoglycan transglycosylase-like"/>
    <property type="match status" value="1"/>
</dbReference>
<accession>A0A508TXJ2</accession>
<keyword evidence="11" id="KW-0328">Glycosyltransferase</keyword>
<evidence type="ECO:0000313" key="32">
    <source>
        <dbReference type="Proteomes" id="UP000328092"/>
    </source>
</evidence>
<evidence type="ECO:0000256" key="24">
    <source>
        <dbReference type="ARBA" id="ARBA00044770"/>
    </source>
</evidence>
<keyword evidence="12" id="KW-0808">Transferase</keyword>
<dbReference type="InterPro" id="IPR036950">
    <property type="entry name" value="PBP_transglycosylase"/>
</dbReference>
<comment type="subcellular location">
    <subcellularLocation>
        <location evidence="1">Cell inner membrane</location>
        <topology evidence="1">Single-pass type II membrane protein</topology>
    </subcellularLocation>
</comment>
<dbReference type="GO" id="GO:0006508">
    <property type="term" value="P:proteolysis"/>
    <property type="evidence" value="ECO:0007669"/>
    <property type="project" value="UniProtKB-KW"/>
</dbReference>
<dbReference type="InterPro" id="IPR001264">
    <property type="entry name" value="Glyco_trans_51"/>
</dbReference>
<evidence type="ECO:0000256" key="26">
    <source>
        <dbReference type="ARBA" id="ARBA00060592"/>
    </source>
</evidence>
<evidence type="ECO:0000256" key="22">
    <source>
        <dbReference type="ARBA" id="ARBA00023316"/>
    </source>
</evidence>
<dbReference type="Pfam" id="PF00912">
    <property type="entry name" value="Transgly"/>
    <property type="match status" value="1"/>
</dbReference>